<evidence type="ECO:0008006" key="4">
    <source>
        <dbReference type="Google" id="ProtNLM"/>
    </source>
</evidence>
<evidence type="ECO:0000256" key="1">
    <source>
        <dbReference type="SAM" id="Phobius"/>
    </source>
</evidence>
<organism evidence="2 3">
    <name type="scientific">Bacillus pseudomycoides</name>
    <dbReference type="NCBI Taxonomy" id="64104"/>
    <lineage>
        <taxon>Bacteria</taxon>
        <taxon>Bacillati</taxon>
        <taxon>Bacillota</taxon>
        <taxon>Bacilli</taxon>
        <taxon>Bacillales</taxon>
        <taxon>Bacillaceae</taxon>
        <taxon>Bacillus</taxon>
        <taxon>Bacillus cereus group</taxon>
    </lineage>
</organism>
<keyword evidence="1" id="KW-1133">Transmembrane helix</keyword>
<dbReference type="Proteomes" id="UP000221020">
    <property type="component" value="Unassembled WGS sequence"/>
</dbReference>
<comment type="caution">
    <text evidence="2">The sequence shown here is derived from an EMBL/GenBank/DDBJ whole genome shotgun (WGS) entry which is preliminary data.</text>
</comment>
<reference evidence="2 3" key="1">
    <citation type="submission" date="2017-09" db="EMBL/GenBank/DDBJ databases">
        <title>Large-scale bioinformatics analysis of Bacillus genomes uncovers conserved roles of natural products in bacterial physiology.</title>
        <authorList>
            <consortium name="Agbiome Team Llc"/>
            <person name="Bleich R.M."/>
            <person name="Grubbs K.J."/>
            <person name="Santa Maria K.C."/>
            <person name="Allen S.E."/>
            <person name="Farag S."/>
            <person name="Shank E.A."/>
            <person name="Bowers A."/>
        </authorList>
    </citation>
    <scope>NUCLEOTIDE SEQUENCE [LARGE SCALE GENOMIC DNA]</scope>
    <source>
        <strain evidence="2 3">AFS092012</strain>
    </source>
</reference>
<name>A0AA91ZSC4_9BACI</name>
<protein>
    <recommendedName>
        <fullName evidence="4">DUF3953 domain-containing protein</fullName>
    </recommendedName>
</protein>
<dbReference type="EMBL" id="NVOR01000110">
    <property type="protein sequence ID" value="PED80498.1"/>
    <property type="molecule type" value="Genomic_DNA"/>
</dbReference>
<gene>
    <name evidence="2" type="ORF">CON65_22320</name>
</gene>
<evidence type="ECO:0000313" key="3">
    <source>
        <dbReference type="Proteomes" id="UP000221020"/>
    </source>
</evidence>
<feature type="transmembrane region" description="Helical" evidence="1">
    <location>
        <begin position="57"/>
        <end position="76"/>
    </location>
</feature>
<dbReference type="AlphaFoldDB" id="A0AA91ZSC4"/>
<sequence length="77" mass="8543">MLAILRIFFVLLTLALCIYSLSTNNFALSPYIQLGLSCTFILTGINEIKAGRKSMSIPYFGISALMFFIMISNIVAK</sequence>
<dbReference type="RefSeq" id="WP_097898548.1">
    <property type="nucleotide sequence ID" value="NZ_NVOR01000110.1"/>
</dbReference>
<keyword evidence="1" id="KW-0812">Transmembrane</keyword>
<accession>A0AA91ZSC4</accession>
<proteinExistence type="predicted"/>
<evidence type="ECO:0000313" key="2">
    <source>
        <dbReference type="EMBL" id="PED80498.1"/>
    </source>
</evidence>
<keyword evidence="1" id="KW-0472">Membrane</keyword>